<organism evidence="1">
    <name type="scientific">marine sediment metagenome</name>
    <dbReference type="NCBI Taxonomy" id="412755"/>
    <lineage>
        <taxon>unclassified sequences</taxon>
        <taxon>metagenomes</taxon>
        <taxon>ecological metagenomes</taxon>
    </lineage>
</organism>
<name>X1MUE3_9ZZZZ</name>
<sequence length="53" mass="6486">MIHYKNMLIISIIEPWRAFKGIGKVTIWYLDEMSTTKRYGRFNFDKKMSRLTR</sequence>
<protein>
    <submittedName>
        <fullName evidence="1">Uncharacterized protein</fullName>
    </submittedName>
</protein>
<accession>X1MUE3</accession>
<reference evidence="1" key="1">
    <citation type="journal article" date="2014" name="Front. Microbiol.">
        <title>High frequency of phylogenetically diverse reductive dehalogenase-homologous genes in deep subseafloor sedimentary metagenomes.</title>
        <authorList>
            <person name="Kawai M."/>
            <person name="Futagami T."/>
            <person name="Toyoda A."/>
            <person name="Takaki Y."/>
            <person name="Nishi S."/>
            <person name="Hori S."/>
            <person name="Arai W."/>
            <person name="Tsubouchi T."/>
            <person name="Morono Y."/>
            <person name="Uchiyama I."/>
            <person name="Ito T."/>
            <person name="Fujiyama A."/>
            <person name="Inagaki F."/>
            <person name="Takami H."/>
        </authorList>
    </citation>
    <scope>NUCLEOTIDE SEQUENCE</scope>
    <source>
        <strain evidence="1">Expedition CK06-06</strain>
    </source>
</reference>
<dbReference type="AlphaFoldDB" id="X1MUE3"/>
<comment type="caution">
    <text evidence="1">The sequence shown here is derived from an EMBL/GenBank/DDBJ whole genome shotgun (WGS) entry which is preliminary data.</text>
</comment>
<evidence type="ECO:0000313" key="1">
    <source>
        <dbReference type="EMBL" id="GAI09969.1"/>
    </source>
</evidence>
<dbReference type="EMBL" id="BARV01005006">
    <property type="protein sequence ID" value="GAI09969.1"/>
    <property type="molecule type" value="Genomic_DNA"/>
</dbReference>
<gene>
    <name evidence="1" type="ORF">S06H3_10688</name>
</gene>
<feature type="non-terminal residue" evidence="1">
    <location>
        <position position="53"/>
    </location>
</feature>
<proteinExistence type="predicted"/>